<organism evidence="2 3">
    <name type="scientific">Nocardioides panaciterrulae</name>
    <dbReference type="NCBI Taxonomy" id="661492"/>
    <lineage>
        <taxon>Bacteria</taxon>
        <taxon>Bacillati</taxon>
        <taxon>Actinomycetota</taxon>
        <taxon>Actinomycetes</taxon>
        <taxon>Propionibacteriales</taxon>
        <taxon>Nocardioidaceae</taxon>
        <taxon>Nocardioides</taxon>
    </lineage>
</organism>
<dbReference type="Proteomes" id="UP000535511">
    <property type="component" value="Unassembled WGS sequence"/>
</dbReference>
<reference evidence="2 3" key="1">
    <citation type="submission" date="2020-07" db="EMBL/GenBank/DDBJ databases">
        <title>Sequencing the genomes of 1000 actinobacteria strains.</title>
        <authorList>
            <person name="Klenk H.-P."/>
        </authorList>
    </citation>
    <scope>NUCLEOTIDE SEQUENCE [LARGE SCALE GENOMIC DNA]</scope>
    <source>
        <strain evidence="2 3">DSM 21350</strain>
    </source>
</reference>
<feature type="compositionally biased region" description="Low complexity" evidence="1">
    <location>
        <begin position="15"/>
        <end position="42"/>
    </location>
</feature>
<feature type="region of interest" description="Disordered" evidence="1">
    <location>
        <begin position="15"/>
        <end position="109"/>
    </location>
</feature>
<evidence type="ECO:0000313" key="2">
    <source>
        <dbReference type="EMBL" id="NYD43837.1"/>
    </source>
</evidence>
<sequence>MLAAALLALPTACAAHPPRPATRTATRTVAGTATGTGAPAAADPITLSDPARPTPASAGKRCRDRRTDPAPRRCAAGEDPGPRVGPHRDLPALFPAAEGSAGIGEPVSVGDGRTVELRGRARPELRAGDVRLVLEDGTSAVAAAVPAGWSPALLRQPVDGSDGPGLVISQEGGDSDTWTVFVRQGATLIRATADDDPLGGGFTADGEHAYLSWLTPEGRLFTRIGLDREHHFQVLEWTLDGAVLHAHDLGEVCLDLQADPAAYGRC</sequence>
<comment type="caution">
    <text evidence="2">The sequence shown here is derived from an EMBL/GenBank/DDBJ whole genome shotgun (WGS) entry which is preliminary data.</text>
</comment>
<dbReference type="AlphaFoldDB" id="A0A7Y9JCF4"/>
<name>A0A7Y9JCF4_9ACTN</name>
<gene>
    <name evidence="2" type="ORF">BJZ21_003920</name>
</gene>
<keyword evidence="3" id="KW-1185">Reference proteome</keyword>
<protein>
    <submittedName>
        <fullName evidence="2">Uncharacterized protein</fullName>
    </submittedName>
</protein>
<evidence type="ECO:0000256" key="1">
    <source>
        <dbReference type="SAM" id="MobiDB-lite"/>
    </source>
</evidence>
<dbReference type="RefSeq" id="WP_179665308.1">
    <property type="nucleotide sequence ID" value="NZ_JACCBG010000001.1"/>
</dbReference>
<evidence type="ECO:0000313" key="3">
    <source>
        <dbReference type="Proteomes" id="UP000535511"/>
    </source>
</evidence>
<accession>A0A7Y9JCF4</accession>
<proteinExistence type="predicted"/>
<dbReference type="EMBL" id="JACCBG010000001">
    <property type="protein sequence ID" value="NYD43837.1"/>
    <property type="molecule type" value="Genomic_DNA"/>
</dbReference>